<dbReference type="PANTHER" id="PTHR13459">
    <property type="entry name" value="E3 UBIQUITIN-PROTEIN LIGASE RNF220 ISOFORM X1"/>
    <property type="match status" value="1"/>
</dbReference>
<name>A0A922CWK1_MANSE</name>
<keyword evidence="4" id="KW-0175">Coiled coil</keyword>
<dbReference type="AlphaFoldDB" id="A0A922CWK1"/>
<dbReference type="SMART" id="SM00184">
    <property type="entry name" value="RING"/>
    <property type="match status" value="1"/>
</dbReference>
<dbReference type="EMBL" id="JH668713">
    <property type="protein sequence ID" value="KAG6460987.1"/>
    <property type="molecule type" value="Genomic_DNA"/>
</dbReference>
<evidence type="ECO:0000259" key="5">
    <source>
        <dbReference type="PROSITE" id="PS50089"/>
    </source>
</evidence>
<feature type="coiled-coil region" evidence="4">
    <location>
        <begin position="52"/>
        <end position="79"/>
    </location>
</feature>
<reference evidence="6" key="2">
    <citation type="submission" date="2020-12" db="EMBL/GenBank/DDBJ databases">
        <authorList>
            <person name="Kanost M."/>
        </authorList>
    </citation>
    <scope>NUCLEOTIDE SEQUENCE</scope>
</reference>
<keyword evidence="7" id="KW-1185">Reference proteome</keyword>
<comment type="caution">
    <text evidence="6">The sequence shown here is derived from an EMBL/GenBank/DDBJ whole genome shotgun (WGS) entry which is preliminary data.</text>
</comment>
<sequence>MTRRACSLYEIVLQSEITPSDNTEAAQDASDVELEEKPNAVAEVPRPNGLVVASAETRIQALKAKIKELERKQNGAAEAKCLICLGPYTSPAVSIQCWHVYCEVCWLQSLKSKKICPQCNAITTAQHLRRIYM</sequence>
<evidence type="ECO:0000256" key="2">
    <source>
        <dbReference type="ARBA" id="ARBA00022833"/>
    </source>
</evidence>
<dbReference type="PROSITE" id="PS50089">
    <property type="entry name" value="ZF_RING_2"/>
    <property type="match status" value="1"/>
</dbReference>
<dbReference type="Proteomes" id="UP000791440">
    <property type="component" value="Unassembled WGS sequence"/>
</dbReference>
<keyword evidence="1 3" id="KW-0863">Zinc-finger</keyword>
<evidence type="ECO:0000313" key="7">
    <source>
        <dbReference type="Proteomes" id="UP000791440"/>
    </source>
</evidence>
<evidence type="ECO:0000256" key="3">
    <source>
        <dbReference type="PROSITE-ProRule" id="PRU00175"/>
    </source>
</evidence>
<dbReference type="InterPro" id="IPR052443">
    <property type="entry name" value="E3_ubiq-ligase_RNF220-like"/>
</dbReference>
<evidence type="ECO:0000256" key="1">
    <source>
        <dbReference type="ARBA" id="ARBA00022771"/>
    </source>
</evidence>
<dbReference type="PANTHER" id="PTHR13459:SF1">
    <property type="entry name" value="E3 UBIQUITIN-PROTEIN LIGASE RNF220 ISOFORM X1"/>
    <property type="match status" value="1"/>
</dbReference>
<evidence type="ECO:0000313" key="6">
    <source>
        <dbReference type="EMBL" id="KAG6460987.1"/>
    </source>
</evidence>
<gene>
    <name evidence="6" type="ORF">O3G_MSEX012363</name>
</gene>
<dbReference type="GO" id="GO:0008270">
    <property type="term" value="F:zinc ion binding"/>
    <property type="evidence" value="ECO:0007669"/>
    <property type="project" value="UniProtKB-KW"/>
</dbReference>
<dbReference type="Pfam" id="PF13923">
    <property type="entry name" value="zf-C3HC4_2"/>
    <property type="match status" value="1"/>
</dbReference>
<feature type="domain" description="RING-type" evidence="5">
    <location>
        <begin position="81"/>
        <end position="120"/>
    </location>
</feature>
<dbReference type="InterPro" id="IPR001841">
    <property type="entry name" value="Znf_RING"/>
</dbReference>
<accession>A0A922CWK1</accession>
<reference evidence="6" key="1">
    <citation type="journal article" date="2016" name="Insect Biochem. Mol. Biol.">
        <title>Multifaceted biological insights from a draft genome sequence of the tobacco hornworm moth, Manduca sexta.</title>
        <authorList>
            <person name="Kanost M.R."/>
            <person name="Arrese E.L."/>
            <person name="Cao X."/>
            <person name="Chen Y.R."/>
            <person name="Chellapilla S."/>
            <person name="Goldsmith M.R."/>
            <person name="Grosse-Wilde E."/>
            <person name="Heckel D.G."/>
            <person name="Herndon N."/>
            <person name="Jiang H."/>
            <person name="Papanicolaou A."/>
            <person name="Qu J."/>
            <person name="Soulages J.L."/>
            <person name="Vogel H."/>
            <person name="Walters J."/>
            <person name="Waterhouse R.M."/>
            <person name="Ahn S.J."/>
            <person name="Almeida F.C."/>
            <person name="An C."/>
            <person name="Aqrawi P."/>
            <person name="Bretschneider A."/>
            <person name="Bryant W.B."/>
            <person name="Bucks S."/>
            <person name="Chao H."/>
            <person name="Chevignon G."/>
            <person name="Christen J.M."/>
            <person name="Clarke D.F."/>
            <person name="Dittmer N.T."/>
            <person name="Ferguson L.C.F."/>
            <person name="Garavelou S."/>
            <person name="Gordon K.H.J."/>
            <person name="Gunaratna R.T."/>
            <person name="Han Y."/>
            <person name="Hauser F."/>
            <person name="He Y."/>
            <person name="Heidel-Fischer H."/>
            <person name="Hirsh A."/>
            <person name="Hu Y."/>
            <person name="Jiang H."/>
            <person name="Kalra D."/>
            <person name="Klinner C."/>
            <person name="Konig C."/>
            <person name="Kovar C."/>
            <person name="Kroll A.R."/>
            <person name="Kuwar S.S."/>
            <person name="Lee S.L."/>
            <person name="Lehman R."/>
            <person name="Li K."/>
            <person name="Li Z."/>
            <person name="Liang H."/>
            <person name="Lovelace S."/>
            <person name="Lu Z."/>
            <person name="Mansfield J.H."/>
            <person name="McCulloch K.J."/>
            <person name="Mathew T."/>
            <person name="Morton B."/>
            <person name="Muzny D.M."/>
            <person name="Neunemann D."/>
            <person name="Ongeri F."/>
            <person name="Pauchet Y."/>
            <person name="Pu L.L."/>
            <person name="Pyrousis I."/>
            <person name="Rao X.J."/>
            <person name="Redding A."/>
            <person name="Roesel C."/>
            <person name="Sanchez-Gracia A."/>
            <person name="Schaack S."/>
            <person name="Shukla A."/>
            <person name="Tetreau G."/>
            <person name="Wang Y."/>
            <person name="Xiong G.H."/>
            <person name="Traut W."/>
            <person name="Walsh T.K."/>
            <person name="Worley K.C."/>
            <person name="Wu D."/>
            <person name="Wu W."/>
            <person name="Wu Y.Q."/>
            <person name="Zhang X."/>
            <person name="Zou Z."/>
            <person name="Zucker H."/>
            <person name="Briscoe A.D."/>
            <person name="Burmester T."/>
            <person name="Clem R.J."/>
            <person name="Feyereisen R."/>
            <person name="Grimmelikhuijzen C.J.P."/>
            <person name="Hamodrakas S.J."/>
            <person name="Hansson B.S."/>
            <person name="Huguet E."/>
            <person name="Jermiin L.S."/>
            <person name="Lan Q."/>
            <person name="Lehman H.K."/>
            <person name="Lorenzen M."/>
            <person name="Merzendorfer H."/>
            <person name="Michalopoulos I."/>
            <person name="Morton D.B."/>
            <person name="Muthukrishnan S."/>
            <person name="Oakeshott J.G."/>
            <person name="Palmer W."/>
            <person name="Park Y."/>
            <person name="Passarelli A.L."/>
            <person name="Rozas J."/>
            <person name="Schwartz L.M."/>
            <person name="Smith W."/>
            <person name="Southgate A."/>
            <person name="Vilcinskas A."/>
            <person name="Vogt R."/>
            <person name="Wang P."/>
            <person name="Werren J."/>
            <person name="Yu X.Q."/>
            <person name="Zhou J.J."/>
            <person name="Brown S.J."/>
            <person name="Scherer S.E."/>
            <person name="Richards S."/>
            <person name="Blissard G.W."/>
        </authorList>
    </citation>
    <scope>NUCLEOTIDE SEQUENCE</scope>
</reference>
<proteinExistence type="predicted"/>
<dbReference type="GO" id="GO:0016567">
    <property type="term" value="P:protein ubiquitination"/>
    <property type="evidence" value="ECO:0007669"/>
    <property type="project" value="TreeGrafter"/>
</dbReference>
<evidence type="ECO:0000256" key="4">
    <source>
        <dbReference type="SAM" id="Coils"/>
    </source>
</evidence>
<organism evidence="6 7">
    <name type="scientific">Manduca sexta</name>
    <name type="common">Tobacco hawkmoth</name>
    <name type="synonym">Tobacco hornworm</name>
    <dbReference type="NCBI Taxonomy" id="7130"/>
    <lineage>
        <taxon>Eukaryota</taxon>
        <taxon>Metazoa</taxon>
        <taxon>Ecdysozoa</taxon>
        <taxon>Arthropoda</taxon>
        <taxon>Hexapoda</taxon>
        <taxon>Insecta</taxon>
        <taxon>Pterygota</taxon>
        <taxon>Neoptera</taxon>
        <taxon>Endopterygota</taxon>
        <taxon>Lepidoptera</taxon>
        <taxon>Glossata</taxon>
        <taxon>Ditrysia</taxon>
        <taxon>Bombycoidea</taxon>
        <taxon>Sphingidae</taxon>
        <taxon>Sphinginae</taxon>
        <taxon>Sphingini</taxon>
        <taxon>Manduca</taxon>
    </lineage>
</organism>
<keyword evidence="2" id="KW-0862">Zinc</keyword>
<dbReference type="GO" id="GO:0061630">
    <property type="term" value="F:ubiquitin protein ligase activity"/>
    <property type="evidence" value="ECO:0007669"/>
    <property type="project" value="TreeGrafter"/>
</dbReference>
<keyword evidence="1 3" id="KW-0479">Metal-binding</keyword>
<protein>
    <recommendedName>
        <fullName evidence="5">RING-type domain-containing protein</fullName>
    </recommendedName>
</protein>